<sequence>MCFQALQKTLEISPGNVHILLSIPGELGIQVLADPWNFFLSFLPVWVVAVAAGVRWVGAVLTDTCQSFSLTFSDDYNLSFHLPFPLDLEAWSKSGTTLWMP</sequence>
<reference evidence="1" key="1">
    <citation type="submission" date="2022-03" db="EMBL/GenBank/DDBJ databases">
        <title>Genomic analyses of argali, domestic sheep and their hybrids provide insights into chromosomal evolution, heterosis and genetic basis of agronomic traits.</title>
        <authorList>
            <person name="Li M."/>
        </authorList>
    </citation>
    <scope>NUCLEOTIDE SEQUENCE</scope>
    <source>
        <strain evidence="1">F1 hybrid</strain>
    </source>
</reference>
<protein>
    <submittedName>
        <fullName evidence="1">Uncharacterized protein</fullName>
    </submittedName>
</protein>
<name>A0ACB9U4K0_9CETA</name>
<gene>
    <name evidence="1" type="ORF">MJG53_018643</name>
</gene>
<evidence type="ECO:0000313" key="1">
    <source>
        <dbReference type="EMBL" id="KAI4557890.1"/>
    </source>
</evidence>
<comment type="caution">
    <text evidence="1">The sequence shown here is derived from an EMBL/GenBank/DDBJ whole genome shotgun (WGS) entry which is preliminary data.</text>
</comment>
<organism evidence="1 2">
    <name type="scientific">Ovis ammon polii x Ovis aries</name>
    <dbReference type="NCBI Taxonomy" id="2918886"/>
    <lineage>
        <taxon>Eukaryota</taxon>
        <taxon>Metazoa</taxon>
        <taxon>Chordata</taxon>
        <taxon>Craniata</taxon>
        <taxon>Vertebrata</taxon>
        <taxon>Euteleostomi</taxon>
        <taxon>Mammalia</taxon>
        <taxon>Eutheria</taxon>
        <taxon>Laurasiatheria</taxon>
        <taxon>Artiodactyla</taxon>
        <taxon>Ruminantia</taxon>
        <taxon>Pecora</taxon>
        <taxon>Bovidae</taxon>
        <taxon>Caprinae</taxon>
        <taxon>Ovis</taxon>
    </lineage>
</organism>
<proteinExistence type="predicted"/>
<dbReference type="Proteomes" id="UP001057279">
    <property type="component" value="Linkage Group LG24"/>
</dbReference>
<dbReference type="EMBL" id="CM043049">
    <property type="protein sequence ID" value="KAI4557890.1"/>
    <property type="molecule type" value="Genomic_DNA"/>
</dbReference>
<accession>A0ACB9U4K0</accession>
<evidence type="ECO:0000313" key="2">
    <source>
        <dbReference type="Proteomes" id="UP001057279"/>
    </source>
</evidence>
<keyword evidence="2" id="KW-1185">Reference proteome</keyword>